<name>A0A1I1FJK5_9GAMM</name>
<dbReference type="EMBL" id="FOLH01000002">
    <property type="protein sequence ID" value="SFB99471.1"/>
    <property type="molecule type" value="Genomic_DNA"/>
</dbReference>
<dbReference type="AlphaFoldDB" id="A0A1I1FJK5"/>
<gene>
    <name evidence="2" type="ORF">SAMN05660443_1053</name>
</gene>
<accession>A0A1I1FJK5</accession>
<feature type="chain" id="PRO_5011537726" description="Outer membrane protein beta-barrel domain-containing protein" evidence="1">
    <location>
        <begin position="22"/>
        <end position="189"/>
    </location>
</feature>
<keyword evidence="3" id="KW-1185">Reference proteome</keyword>
<reference evidence="2 3" key="1">
    <citation type="submission" date="2016-10" db="EMBL/GenBank/DDBJ databases">
        <authorList>
            <person name="de Groot N.N."/>
        </authorList>
    </citation>
    <scope>NUCLEOTIDE SEQUENCE [LARGE SCALE GENOMIC DNA]</scope>
    <source>
        <strain evidence="2 3">DSM 18438</strain>
    </source>
</reference>
<sequence>MRALLFFLVVSLTLSSGLAKAVALDIYLVTGAGYSDFDGNENAPGAQGQDGVSDANFSLMAGVGLSLGERWTLEASYLEQDLLPTINDAFYGVRGSAKRYLLSYRQPLTQWLQLGIRGGVIDWEYEIRPLAISGTRWESHSGTDPYAGVFLRLGSERGGWLLGYDYSDHDGLEYALFWTGFELAWRLWD</sequence>
<feature type="signal peptide" evidence="1">
    <location>
        <begin position="1"/>
        <end position="21"/>
    </location>
</feature>
<dbReference type="OrthoDB" id="5741434at2"/>
<proteinExistence type="predicted"/>
<protein>
    <recommendedName>
        <fullName evidence="4">Outer membrane protein beta-barrel domain-containing protein</fullName>
    </recommendedName>
</protein>
<dbReference type="Proteomes" id="UP000199058">
    <property type="component" value="Unassembled WGS sequence"/>
</dbReference>
<evidence type="ECO:0008006" key="4">
    <source>
        <dbReference type="Google" id="ProtNLM"/>
    </source>
</evidence>
<dbReference type="RefSeq" id="WP_091960268.1">
    <property type="nucleotide sequence ID" value="NZ_FOLH01000002.1"/>
</dbReference>
<evidence type="ECO:0000313" key="2">
    <source>
        <dbReference type="EMBL" id="SFB99471.1"/>
    </source>
</evidence>
<evidence type="ECO:0000313" key="3">
    <source>
        <dbReference type="Proteomes" id="UP000199058"/>
    </source>
</evidence>
<organism evidence="2 3">
    <name type="scientific">Marinospirillum celere</name>
    <dbReference type="NCBI Taxonomy" id="1122252"/>
    <lineage>
        <taxon>Bacteria</taxon>
        <taxon>Pseudomonadati</taxon>
        <taxon>Pseudomonadota</taxon>
        <taxon>Gammaproteobacteria</taxon>
        <taxon>Oceanospirillales</taxon>
        <taxon>Oceanospirillaceae</taxon>
        <taxon>Marinospirillum</taxon>
    </lineage>
</organism>
<evidence type="ECO:0000256" key="1">
    <source>
        <dbReference type="SAM" id="SignalP"/>
    </source>
</evidence>
<keyword evidence="1" id="KW-0732">Signal</keyword>